<gene>
    <name evidence="7" type="ORF">A5481_29150</name>
</gene>
<dbReference type="STRING" id="427683.A5481_29150"/>
<keyword evidence="4" id="KW-0808">Transferase</keyword>
<dbReference type="EC" id="2.7.13.3" evidence="2"/>
<evidence type="ECO:0000256" key="4">
    <source>
        <dbReference type="ARBA" id="ARBA00022679"/>
    </source>
</evidence>
<dbReference type="AlphaFoldDB" id="A0A179S0W8"/>
<evidence type="ECO:0000313" key="7">
    <source>
        <dbReference type="EMBL" id="OAS15994.1"/>
    </source>
</evidence>
<comment type="caution">
    <text evidence="7">The sequence shown here is derived from an EMBL/GenBank/DDBJ whole genome shotgun (WGS) entry which is preliminary data.</text>
</comment>
<dbReference type="Proteomes" id="UP000078316">
    <property type="component" value="Unassembled WGS sequence"/>
</dbReference>
<name>A0A179S0W8_9HYPH</name>
<dbReference type="Pfam" id="PF08447">
    <property type="entry name" value="PAS_3"/>
    <property type="match status" value="1"/>
</dbReference>
<dbReference type="InterPro" id="IPR052162">
    <property type="entry name" value="Sensor_kinase/Photoreceptor"/>
</dbReference>
<dbReference type="SMART" id="SM00086">
    <property type="entry name" value="PAC"/>
    <property type="match status" value="1"/>
</dbReference>
<evidence type="ECO:0000256" key="3">
    <source>
        <dbReference type="ARBA" id="ARBA00022553"/>
    </source>
</evidence>
<evidence type="ECO:0000256" key="2">
    <source>
        <dbReference type="ARBA" id="ARBA00012438"/>
    </source>
</evidence>
<reference evidence="7 8" key="1">
    <citation type="submission" date="2016-04" db="EMBL/GenBank/DDBJ databases">
        <authorList>
            <person name="Evans L.H."/>
            <person name="Alamgir A."/>
            <person name="Owens N."/>
            <person name="Weber N.D."/>
            <person name="Virtaneva K."/>
            <person name="Barbian K."/>
            <person name="Babar A."/>
            <person name="Rosenke K."/>
        </authorList>
    </citation>
    <scope>NUCLEOTIDE SEQUENCE [LARGE SCALE GENOMIC DNA]</scope>
    <source>
        <strain evidence="7 8">PMB02</strain>
    </source>
</reference>
<keyword evidence="3" id="KW-0597">Phosphoprotein</keyword>
<dbReference type="InterPro" id="IPR013655">
    <property type="entry name" value="PAS_fold_3"/>
</dbReference>
<dbReference type="PANTHER" id="PTHR43304">
    <property type="entry name" value="PHYTOCHROME-LIKE PROTEIN CPH1"/>
    <property type="match status" value="1"/>
</dbReference>
<dbReference type="InterPro" id="IPR001610">
    <property type="entry name" value="PAC"/>
</dbReference>
<dbReference type="InterPro" id="IPR000014">
    <property type="entry name" value="PAS"/>
</dbReference>
<proteinExistence type="predicted"/>
<sequence>MLQTASHIYGVGFTEAMGSWVWDIQRDQVHADDVAAFLFGLDPGQAQSGRSVAEYEAAIHPDDRDAVTAQFRAAAEEGGIFVAEYRTCPRDGSVRWVLERGHFYHDEAGRPRRAHGIIVDITERKLGGDGFASRPARRAEHPLERAADLCMEAREAVRAARKPFLAKLVDMVLLELGRELKTLMDADRRRRLS</sequence>
<dbReference type="SUPFAM" id="SSF55785">
    <property type="entry name" value="PYP-like sensor domain (PAS domain)"/>
    <property type="match status" value="1"/>
</dbReference>
<dbReference type="PANTHER" id="PTHR43304:SF1">
    <property type="entry name" value="PAC DOMAIN-CONTAINING PROTEIN"/>
    <property type="match status" value="1"/>
</dbReference>
<evidence type="ECO:0000259" key="6">
    <source>
        <dbReference type="PROSITE" id="PS50113"/>
    </source>
</evidence>
<organism evidence="7 8">
    <name type="scientific">Methylobacterium platani</name>
    <dbReference type="NCBI Taxonomy" id="427683"/>
    <lineage>
        <taxon>Bacteria</taxon>
        <taxon>Pseudomonadati</taxon>
        <taxon>Pseudomonadota</taxon>
        <taxon>Alphaproteobacteria</taxon>
        <taxon>Hyphomicrobiales</taxon>
        <taxon>Methylobacteriaceae</taxon>
        <taxon>Methylobacterium</taxon>
    </lineage>
</organism>
<protein>
    <recommendedName>
        <fullName evidence="2">histidine kinase</fullName>
        <ecNumber evidence="2">2.7.13.3</ecNumber>
    </recommendedName>
</protein>
<accession>A0A179S0W8</accession>
<feature type="domain" description="PAC" evidence="6">
    <location>
        <begin position="81"/>
        <end position="133"/>
    </location>
</feature>
<dbReference type="Gene3D" id="2.10.70.100">
    <property type="match status" value="1"/>
</dbReference>
<dbReference type="Gene3D" id="3.30.450.20">
    <property type="entry name" value="PAS domain"/>
    <property type="match status" value="1"/>
</dbReference>
<evidence type="ECO:0000256" key="5">
    <source>
        <dbReference type="ARBA" id="ARBA00022777"/>
    </source>
</evidence>
<evidence type="ECO:0000313" key="8">
    <source>
        <dbReference type="Proteomes" id="UP000078316"/>
    </source>
</evidence>
<dbReference type="PROSITE" id="PS50113">
    <property type="entry name" value="PAC"/>
    <property type="match status" value="1"/>
</dbReference>
<dbReference type="InterPro" id="IPR035965">
    <property type="entry name" value="PAS-like_dom_sf"/>
</dbReference>
<keyword evidence="5" id="KW-0418">Kinase</keyword>
<dbReference type="GO" id="GO:0004673">
    <property type="term" value="F:protein histidine kinase activity"/>
    <property type="evidence" value="ECO:0007669"/>
    <property type="project" value="UniProtKB-EC"/>
</dbReference>
<evidence type="ECO:0000256" key="1">
    <source>
        <dbReference type="ARBA" id="ARBA00000085"/>
    </source>
</evidence>
<dbReference type="InterPro" id="IPR000700">
    <property type="entry name" value="PAS-assoc_C"/>
</dbReference>
<comment type="catalytic activity">
    <reaction evidence="1">
        <text>ATP + protein L-histidine = ADP + protein N-phospho-L-histidine.</text>
        <dbReference type="EC" id="2.7.13.3"/>
    </reaction>
</comment>
<dbReference type="EMBL" id="LWHQ01000076">
    <property type="protein sequence ID" value="OAS15994.1"/>
    <property type="molecule type" value="Genomic_DNA"/>
</dbReference>
<dbReference type="NCBIfam" id="TIGR00229">
    <property type="entry name" value="sensory_box"/>
    <property type="match status" value="1"/>
</dbReference>
<dbReference type="CDD" id="cd00130">
    <property type="entry name" value="PAS"/>
    <property type="match status" value="1"/>
</dbReference>